<dbReference type="EMBL" id="FOUB01000043">
    <property type="protein sequence ID" value="SFM67903.1"/>
    <property type="molecule type" value="Genomic_DNA"/>
</dbReference>
<keyword evidence="2" id="KW-1185">Reference proteome</keyword>
<dbReference type="Gene3D" id="3.40.50.1240">
    <property type="entry name" value="Phosphoglycerate mutase-like"/>
    <property type="match status" value="1"/>
</dbReference>
<accession>A0A1I4SUC9</accession>
<name>A0A1I4SUC9_9PROT</name>
<dbReference type="SUPFAM" id="SSF53254">
    <property type="entry name" value="Phosphoglycerate mutase-like"/>
    <property type="match status" value="1"/>
</dbReference>
<reference evidence="2" key="1">
    <citation type="submission" date="2016-10" db="EMBL/GenBank/DDBJ databases">
        <authorList>
            <person name="Varghese N."/>
            <person name="Submissions S."/>
        </authorList>
    </citation>
    <scope>NUCLEOTIDE SEQUENCE [LARGE SCALE GENOMIC DNA]</scope>
    <source>
        <strain evidence="2">Nm44</strain>
    </source>
</reference>
<proteinExistence type="predicted"/>
<organism evidence="1 2">
    <name type="scientific">Nitrosomonas communis</name>
    <dbReference type="NCBI Taxonomy" id="44574"/>
    <lineage>
        <taxon>Bacteria</taxon>
        <taxon>Pseudomonadati</taxon>
        <taxon>Pseudomonadota</taxon>
        <taxon>Betaproteobacteria</taxon>
        <taxon>Nitrosomonadales</taxon>
        <taxon>Nitrosomonadaceae</taxon>
        <taxon>Nitrosomonas</taxon>
    </lineage>
</organism>
<dbReference type="STRING" id="44574.AAW31_10295"/>
<dbReference type="InterPro" id="IPR029033">
    <property type="entry name" value="His_PPase_superfam"/>
</dbReference>
<protein>
    <submittedName>
        <fullName evidence="1">Probable phosphoglycerate mutase</fullName>
    </submittedName>
</protein>
<sequence length="88" mass="10459">MSDYFAAIVHDPLRKRVNGSESLLYQKLRVLRFIDWLKGQKNKILLVVAHEETMRVFIAYFEGGIEDDQLRKIHIGNCEYRHYMLNCT</sequence>
<dbReference type="AlphaFoldDB" id="A0A1I4SUC9"/>
<evidence type="ECO:0000313" key="2">
    <source>
        <dbReference type="Proteomes" id="UP000183287"/>
    </source>
</evidence>
<evidence type="ECO:0000313" key="1">
    <source>
        <dbReference type="EMBL" id="SFM67903.1"/>
    </source>
</evidence>
<dbReference type="Proteomes" id="UP000183287">
    <property type="component" value="Unassembled WGS sequence"/>
</dbReference>
<gene>
    <name evidence="1" type="ORF">SAMN05421863_104332</name>
</gene>
<dbReference type="InterPro" id="IPR013078">
    <property type="entry name" value="His_Pase_superF_clade-1"/>
</dbReference>
<dbReference type="Pfam" id="PF00300">
    <property type="entry name" value="His_Phos_1"/>
    <property type="match status" value="1"/>
</dbReference>